<evidence type="ECO:0000313" key="2">
    <source>
        <dbReference type="Proteomes" id="UP001515500"/>
    </source>
</evidence>
<feature type="compositionally biased region" description="Basic residues" evidence="1">
    <location>
        <begin position="1"/>
        <end position="11"/>
    </location>
</feature>
<evidence type="ECO:0000256" key="1">
    <source>
        <dbReference type="SAM" id="MobiDB-lite"/>
    </source>
</evidence>
<reference evidence="3" key="1">
    <citation type="submission" date="2025-08" db="UniProtKB">
        <authorList>
            <consortium name="RefSeq"/>
        </authorList>
    </citation>
    <scope>IDENTIFICATION</scope>
</reference>
<sequence>MPNKRVASKRPRHDDVPTGDLHFTQPQHQARYINLKTKPFGITRTIEWGDLETIGLADKVLSLISHNGWDKVFAIEEVAYREITLEVLSTIEVVRPHGVTFRALGVTRTMSDLQFGLYLGLYDKEFINLSSSRELPIDFPAWMTHTRFWNLISGFRPNESKKASRLLKPEHRYIQGLFSRGIAGRNDSTVEITRADLLMLYSTTERYPINLGRLCADLLVRQGTYARLGAIFAGPYVTRLVRGMGLIARIAGMQVVGGTTPLGLATLCAMGLVDQRGDGYILIRHSVTGERVVDPPSQSEPEPREDASVELRLQ</sequence>
<name>A0AB40CI54_DIOCR</name>
<organism evidence="2 3">
    <name type="scientific">Dioscorea cayennensis subsp. rotundata</name>
    <name type="common">White Guinea yam</name>
    <name type="synonym">Dioscorea rotundata</name>
    <dbReference type="NCBI Taxonomy" id="55577"/>
    <lineage>
        <taxon>Eukaryota</taxon>
        <taxon>Viridiplantae</taxon>
        <taxon>Streptophyta</taxon>
        <taxon>Embryophyta</taxon>
        <taxon>Tracheophyta</taxon>
        <taxon>Spermatophyta</taxon>
        <taxon>Magnoliopsida</taxon>
        <taxon>Liliopsida</taxon>
        <taxon>Dioscoreales</taxon>
        <taxon>Dioscoreaceae</taxon>
        <taxon>Dioscorea</taxon>
    </lineage>
</organism>
<accession>A0AB40CI54</accession>
<proteinExistence type="predicted"/>
<gene>
    <name evidence="3" type="primary">LOC120275425</name>
</gene>
<dbReference type="RefSeq" id="XP_039137928.1">
    <property type="nucleotide sequence ID" value="XM_039281994.1"/>
</dbReference>
<dbReference type="AlphaFoldDB" id="A0AB40CI54"/>
<dbReference type="Proteomes" id="UP001515500">
    <property type="component" value="Chromosome 14"/>
</dbReference>
<evidence type="ECO:0000313" key="3">
    <source>
        <dbReference type="RefSeq" id="XP_039137928.1"/>
    </source>
</evidence>
<feature type="compositionally biased region" description="Basic and acidic residues" evidence="1">
    <location>
        <begin position="301"/>
        <end position="314"/>
    </location>
</feature>
<feature type="region of interest" description="Disordered" evidence="1">
    <location>
        <begin position="1"/>
        <end position="21"/>
    </location>
</feature>
<keyword evidence="2" id="KW-1185">Reference proteome</keyword>
<protein>
    <submittedName>
        <fullName evidence="3">Uncharacterized protein LOC120275425</fullName>
    </submittedName>
</protein>
<dbReference type="GeneID" id="120275425"/>
<feature type="region of interest" description="Disordered" evidence="1">
    <location>
        <begin position="291"/>
        <end position="314"/>
    </location>
</feature>